<proteinExistence type="inferred from homology"/>
<dbReference type="SUPFAM" id="SSF46785">
    <property type="entry name" value="Winged helix' DNA-binding domain"/>
    <property type="match status" value="1"/>
</dbReference>
<dbReference type="InterPro" id="IPR036388">
    <property type="entry name" value="WH-like_DNA-bd_sf"/>
</dbReference>
<dbReference type="Gene3D" id="1.10.10.10">
    <property type="entry name" value="Winged helix-like DNA-binding domain superfamily/Winged helix DNA-binding domain"/>
    <property type="match status" value="1"/>
</dbReference>
<comment type="similarity">
    <text evidence="1">Belongs to the BlaI transcriptional regulatory family.</text>
</comment>
<reference evidence="5 6" key="1">
    <citation type="submission" date="2019-03" db="EMBL/GenBank/DDBJ databases">
        <title>Deep-cultivation of Planctomycetes and their phenomic and genomic characterization uncovers novel biology.</title>
        <authorList>
            <person name="Wiegand S."/>
            <person name="Jogler M."/>
            <person name="Boedeker C."/>
            <person name="Pinto D."/>
            <person name="Vollmers J."/>
            <person name="Rivas-Marin E."/>
            <person name="Kohn T."/>
            <person name="Peeters S.H."/>
            <person name="Heuer A."/>
            <person name="Rast P."/>
            <person name="Oberbeckmann S."/>
            <person name="Bunk B."/>
            <person name="Jeske O."/>
            <person name="Meyerdierks A."/>
            <person name="Storesund J.E."/>
            <person name="Kallscheuer N."/>
            <person name="Luecker S."/>
            <person name="Lage O.M."/>
            <person name="Pohl T."/>
            <person name="Merkel B.J."/>
            <person name="Hornburger P."/>
            <person name="Mueller R.-W."/>
            <person name="Bruemmer F."/>
            <person name="Labrenz M."/>
            <person name="Spormann A.M."/>
            <person name="Op den Camp H."/>
            <person name="Overmann J."/>
            <person name="Amann R."/>
            <person name="Jetten M.S.M."/>
            <person name="Mascher T."/>
            <person name="Medema M.H."/>
            <person name="Devos D.P."/>
            <person name="Kaster A.-K."/>
            <person name="Ovreas L."/>
            <person name="Rohde M."/>
            <person name="Galperin M.Y."/>
            <person name="Jogler C."/>
        </authorList>
    </citation>
    <scope>NUCLEOTIDE SEQUENCE [LARGE SCALE GENOMIC DNA]</scope>
    <source>
        <strain evidence="5 6">V144</strain>
    </source>
</reference>
<accession>A0A517VSE5</accession>
<protein>
    <submittedName>
        <fullName evidence="5">Transcriptional regulator BlaI</fullName>
    </submittedName>
</protein>
<evidence type="ECO:0000256" key="4">
    <source>
        <dbReference type="ARBA" id="ARBA00023163"/>
    </source>
</evidence>
<keyword evidence="2" id="KW-0805">Transcription regulation</keyword>
<sequence length="129" mass="14724">MARPSSSQPTEVELQILNVLWEDGPLSVRDVHETLLEKRETGYSTTLKMMQVMLEKGLLVRDESVRPQLYQPAQAREETQLQMLDGFAQRVFQGSAMRLVMRMVSSGRLSVEELEEIQRLSQDSEGGQK</sequence>
<evidence type="ECO:0000313" key="6">
    <source>
        <dbReference type="Proteomes" id="UP000318704"/>
    </source>
</evidence>
<name>A0A517VSE5_9PLAN</name>
<dbReference type="EMBL" id="CP037920">
    <property type="protein sequence ID" value="QDT95927.1"/>
    <property type="molecule type" value="Genomic_DNA"/>
</dbReference>
<evidence type="ECO:0000256" key="2">
    <source>
        <dbReference type="ARBA" id="ARBA00023015"/>
    </source>
</evidence>
<evidence type="ECO:0000256" key="3">
    <source>
        <dbReference type="ARBA" id="ARBA00023125"/>
    </source>
</evidence>
<dbReference type="Proteomes" id="UP000318704">
    <property type="component" value="Chromosome"/>
</dbReference>
<dbReference type="Gene3D" id="1.10.4040.10">
    <property type="entry name" value="Penicillinase repressor domain"/>
    <property type="match status" value="1"/>
</dbReference>
<dbReference type="GO" id="GO:0003677">
    <property type="term" value="F:DNA binding"/>
    <property type="evidence" value="ECO:0007669"/>
    <property type="project" value="UniProtKB-KW"/>
</dbReference>
<evidence type="ECO:0000313" key="5">
    <source>
        <dbReference type="EMBL" id="QDT95927.1"/>
    </source>
</evidence>
<dbReference type="InterPro" id="IPR036390">
    <property type="entry name" value="WH_DNA-bd_sf"/>
</dbReference>
<dbReference type="InterPro" id="IPR005650">
    <property type="entry name" value="BlaI_family"/>
</dbReference>
<evidence type="ECO:0000256" key="1">
    <source>
        <dbReference type="ARBA" id="ARBA00011046"/>
    </source>
</evidence>
<organism evidence="5 6">
    <name type="scientific">Gimesia aquarii</name>
    <dbReference type="NCBI Taxonomy" id="2527964"/>
    <lineage>
        <taxon>Bacteria</taxon>
        <taxon>Pseudomonadati</taxon>
        <taxon>Planctomycetota</taxon>
        <taxon>Planctomycetia</taxon>
        <taxon>Planctomycetales</taxon>
        <taxon>Planctomycetaceae</taxon>
        <taxon>Gimesia</taxon>
    </lineage>
</organism>
<keyword evidence="3" id="KW-0238">DNA-binding</keyword>
<dbReference type="KEGG" id="gaw:V144x_13760"/>
<keyword evidence="4" id="KW-0804">Transcription</keyword>
<gene>
    <name evidence="5" type="primary">blaI_6</name>
    <name evidence="5" type="ORF">V144x_13760</name>
</gene>
<dbReference type="AlphaFoldDB" id="A0A517VSE5"/>
<dbReference type="GO" id="GO:0045892">
    <property type="term" value="P:negative regulation of DNA-templated transcription"/>
    <property type="evidence" value="ECO:0007669"/>
    <property type="project" value="InterPro"/>
</dbReference>
<dbReference type="Pfam" id="PF03965">
    <property type="entry name" value="Penicillinase_R"/>
    <property type="match status" value="1"/>
</dbReference>
<dbReference type="PIRSF" id="PIRSF019455">
    <property type="entry name" value="CopR_AtkY"/>
    <property type="match status" value="1"/>
</dbReference>
<dbReference type="RefSeq" id="WP_144983196.1">
    <property type="nucleotide sequence ID" value="NZ_CP037920.1"/>
</dbReference>